<sequence>MRAVRVSPPAESPVSIGDCKAQGVLDFSDDDFLVMTYIEAATGYLDGYTGILGRCLVSQDWRVDFPAWDRGLVVPFHDATAVEISYVDESGDTQVLPGNEYELVPGYGGAMVLWKAAFSAPALADDTALPVSVVATCGYGAAAAVPQALKLAIMQLAAHWYGTRSAVTEASMESVPMSCASLIAAHRVTLA</sequence>
<organism evidence="1 2">
    <name type="scientific">Pukyongiella litopenaei</name>
    <dbReference type="NCBI Taxonomy" id="2605946"/>
    <lineage>
        <taxon>Bacteria</taxon>
        <taxon>Pseudomonadati</taxon>
        <taxon>Pseudomonadota</taxon>
        <taxon>Alphaproteobacteria</taxon>
        <taxon>Rhodobacterales</taxon>
        <taxon>Paracoccaceae</taxon>
        <taxon>Pukyongiella</taxon>
    </lineage>
</organism>
<dbReference type="RefSeq" id="WP_106470917.1">
    <property type="nucleotide sequence ID" value="NZ_CP027665.1"/>
</dbReference>
<keyword evidence="2" id="KW-1185">Reference proteome</keyword>
<dbReference type="Proteomes" id="UP000237655">
    <property type="component" value="Chromosome"/>
</dbReference>
<dbReference type="InterPro" id="IPR011738">
    <property type="entry name" value="Phage_CHP"/>
</dbReference>
<evidence type="ECO:0000313" key="2">
    <source>
        <dbReference type="Proteomes" id="UP000237655"/>
    </source>
</evidence>
<evidence type="ECO:0000313" key="1">
    <source>
        <dbReference type="EMBL" id="AVO36602.1"/>
    </source>
</evidence>
<dbReference type="NCBIfam" id="TIGR02215">
    <property type="entry name" value="phage_chp_gp8"/>
    <property type="match status" value="1"/>
</dbReference>
<evidence type="ECO:0008006" key="3">
    <source>
        <dbReference type="Google" id="ProtNLM"/>
    </source>
</evidence>
<dbReference type="CDD" id="cd08054">
    <property type="entry name" value="gp6"/>
    <property type="match status" value="1"/>
</dbReference>
<reference evidence="2" key="1">
    <citation type="submission" date="2018-03" db="EMBL/GenBank/DDBJ databases">
        <title>Genomic analysis of the strain SH-1 isolated from shrimp intestine.</title>
        <authorList>
            <person name="Kim Y.-S."/>
            <person name="Kim S.-E."/>
            <person name="Kim K.-H."/>
        </authorList>
    </citation>
    <scope>NUCLEOTIDE SEQUENCE [LARGE SCALE GENOMIC DNA]</scope>
    <source>
        <strain evidence="2">SH-1</strain>
    </source>
</reference>
<proteinExistence type="predicted"/>
<dbReference type="EMBL" id="CP027665">
    <property type="protein sequence ID" value="AVO36602.1"/>
    <property type="molecule type" value="Genomic_DNA"/>
</dbReference>
<dbReference type="AlphaFoldDB" id="A0A2S0ML60"/>
<dbReference type="NCBIfam" id="TIGR01560">
    <property type="entry name" value="put_DNA_pack"/>
    <property type="match status" value="1"/>
</dbReference>
<accession>A0A2S0ML60</accession>
<dbReference type="Gene3D" id="1.10.3230.30">
    <property type="entry name" value="Phage gp6-like head-tail connector protein"/>
    <property type="match status" value="1"/>
</dbReference>
<gene>
    <name evidence="1" type="ORF">C6Y53_02060</name>
</gene>
<name>A0A2S0ML60_9RHOB</name>
<dbReference type="KEGG" id="thas:C6Y53_02060"/>
<dbReference type="InterPro" id="IPR006450">
    <property type="entry name" value="Phage_HK97_gp6-like"/>
</dbReference>
<protein>
    <recommendedName>
        <fullName evidence="3">Phage gp6-like head-tail connector protein</fullName>
    </recommendedName>
</protein>